<dbReference type="InterPro" id="IPR013763">
    <property type="entry name" value="Cyclin-like_dom"/>
</dbReference>
<evidence type="ECO:0000256" key="5">
    <source>
        <dbReference type="RuleBase" id="RU000383"/>
    </source>
</evidence>
<reference evidence="9 10" key="1">
    <citation type="journal article" date="2019" name="Fungal Biol. Biotechnol.">
        <title>Draft genome sequence of fastidious pathogen Ceratobasidium theobromae, which causes vascular-streak dieback in Theobroma cacao.</title>
        <authorList>
            <person name="Ali S.S."/>
            <person name="Asman A."/>
            <person name="Shao J."/>
            <person name="Firmansyah A.P."/>
            <person name="Susilo A.W."/>
            <person name="Rosmana A."/>
            <person name="McMahon P."/>
            <person name="Junaid M."/>
            <person name="Guest D."/>
            <person name="Kheng T.Y."/>
            <person name="Meinhardt L.W."/>
            <person name="Bailey B.A."/>
        </authorList>
    </citation>
    <scope>NUCLEOTIDE SEQUENCE [LARGE SCALE GENOMIC DNA]</scope>
    <source>
        <strain evidence="9 10">CT2</strain>
    </source>
</reference>
<dbReference type="OrthoDB" id="5590282at2759"/>
<dbReference type="InterPro" id="IPR048258">
    <property type="entry name" value="Cyclins_cyclin-box"/>
</dbReference>
<feature type="region of interest" description="Disordered" evidence="6">
    <location>
        <begin position="1"/>
        <end position="24"/>
    </location>
</feature>
<dbReference type="AlphaFoldDB" id="A0A5N5QWV3"/>
<evidence type="ECO:0000259" key="7">
    <source>
        <dbReference type="SMART" id="SM00385"/>
    </source>
</evidence>
<evidence type="ECO:0000256" key="4">
    <source>
        <dbReference type="ARBA" id="ARBA00023306"/>
    </source>
</evidence>
<dbReference type="Pfam" id="PF02984">
    <property type="entry name" value="Cyclin_C"/>
    <property type="match status" value="1"/>
</dbReference>
<feature type="domain" description="Cyclin-like" evidence="7">
    <location>
        <begin position="366"/>
        <end position="446"/>
    </location>
</feature>
<sequence length="491" mass="55315">MAQNLRTRHATRLAASAQNGPARVKLAGPDENANRFLANNGPKSVLGAQPTTQRRVALNDLSNNAKKVNSGKASVGKSATVAPQRVPLQQKGPRPAAVSSSTSAPVFAQHAPVRNENERPAIAPLPKRGPLRRTQTEVIAPAPADCEMEVEQAIAVDTEIEVAPVERVPSPIADEICDDEDSMDADEYDPEDWLALSPDRLARSEAQVNTVRETFKDEVDEWDTTMVSEYADEIFAYMESMEAQCMPNPDYISGQTEIEWSMRSTLVDWLMQVHMRYHMLPETLWIAINVVDRFLSKRVVSLVKLQLVGVTAMFIAAKYEEILAPSVDEFVFMTERGYERDEILKGERIILSTLDFNISSYCSPYSWCRRISKADDYDIQTRTLSKFLMEMTLLDHRFLRARPSLIAAIGMYSARKMLGGEWTDAFVFYSGFAEDQLRAGHELILERLCDPAFESLYVCRKYANKKFLKASVYAREWAKTNYQPETEMAVA</sequence>
<evidence type="ECO:0000256" key="6">
    <source>
        <dbReference type="SAM" id="MobiDB-lite"/>
    </source>
</evidence>
<dbReference type="Proteomes" id="UP000383932">
    <property type="component" value="Unassembled WGS sequence"/>
</dbReference>
<comment type="similarity">
    <text evidence="1">Belongs to the cyclin family. Cyclin AB subfamily.</text>
</comment>
<dbReference type="PIRSF" id="PIRSF001771">
    <property type="entry name" value="Cyclin_A_B_D_E"/>
    <property type="match status" value="1"/>
</dbReference>
<protein>
    <submittedName>
        <fullName evidence="9">G2/mitotic-specific cyclin cdc13</fullName>
    </submittedName>
</protein>
<evidence type="ECO:0000256" key="2">
    <source>
        <dbReference type="ARBA" id="ARBA00022618"/>
    </source>
</evidence>
<evidence type="ECO:0000256" key="1">
    <source>
        <dbReference type="ARBA" id="ARBA00006955"/>
    </source>
</evidence>
<keyword evidence="3 5" id="KW-0195">Cyclin</keyword>
<dbReference type="SUPFAM" id="SSF47954">
    <property type="entry name" value="Cyclin-like"/>
    <property type="match status" value="2"/>
</dbReference>
<feature type="domain" description="Cyclin-like" evidence="7">
    <location>
        <begin position="268"/>
        <end position="352"/>
    </location>
</feature>
<dbReference type="GO" id="GO:0044772">
    <property type="term" value="P:mitotic cell cycle phase transition"/>
    <property type="evidence" value="ECO:0007669"/>
    <property type="project" value="InterPro"/>
</dbReference>
<dbReference type="SMART" id="SM01332">
    <property type="entry name" value="Cyclin_C"/>
    <property type="match status" value="1"/>
</dbReference>
<dbReference type="GO" id="GO:0016538">
    <property type="term" value="F:cyclin-dependent protein serine/threonine kinase regulator activity"/>
    <property type="evidence" value="ECO:0007669"/>
    <property type="project" value="InterPro"/>
</dbReference>
<dbReference type="Gene3D" id="1.10.472.10">
    <property type="entry name" value="Cyclin-like"/>
    <property type="match status" value="2"/>
</dbReference>
<dbReference type="InterPro" id="IPR006671">
    <property type="entry name" value="Cyclin_N"/>
</dbReference>
<accession>A0A5N5QWV3</accession>
<dbReference type="CDD" id="cd20512">
    <property type="entry name" value="CYCLIN_CLBs_yeast_rpt2"/>
    <property type="match status" value="1"/>
</dbReference>
<dbReference type="InterPro" id="IPR046965">
    <property type="entry name" value="Cyclin_A/B-like"/>
</dbReference>
<dbReference type="PANTHER" id="PTHR10177">
    <property type="entry name" value="CYCLINS"/>
    <property type="match status" value="1"/>
</dbReference>
<dbReference type="FunFam" id="1.10.472.10:FF:000001">
    <property type="entry name" value="G2/mitotic-specific cyclin"/>
    <property type="match status" value="1"/>
</dbReference>
<dbReference type="Pfam" id="PF00134">
    <property type="entry name" value="Cyclin_N"/>
    <property type="match status" value="1"/>
</dbReference>
<evidence type="ECO:0000313" key="9">
    <source>
        <dbReference type="EMBL" id="KAB5596168.1"/>
    </source>
</evidence>
<name>A0A5N5QWV3_9AGAM</name>
<proteinExistence type="inferred from homology"/>
<feature type="compositionally biased region" description="Basic residues" evidence="6">
    <location>
        <begin position="1"/>
        <end position="11"/>
    </location>
</feature>
<dbReference type="InterPro" id="IPR036915">
    <property type="entry name" value="Cyclin-like_sf"/>
</dbReference>
<dbReference type="GO" id="GO:0051301">
    <property type="term" value="P:cell division"/>
    <property type="evidence" value="ECO:0007669"/>
    <property type="project" value="UniProtKB-KW"/>
</dbReference>
<dbReference type="InterPro" id="IPR004367">
    <property type="entry name" value="Cyclin_C-dom"/>
</dbReference>
<dbReference type="SMART" id="SM00385">
    <property type="entry name" value="CYCLIN"/>
    <property type="match status" value="2"/>
</dbReference>
<comment type="caution">
    <text evidence="9">The sequence shown here is derived from an EMBL/GenBank/DDBJ whole genome shotgun (WGS) entry which is preliminary data.</text>
</comment>
<organism evidence="9 10">
    <name type="scientific">Ceratobasidium theobromae</name>
    <dbReference type="NCBI Taxonomy" id="1582974"/>
    <lineage>
        <taxon>Eukaryota</taxon>
        <taxon>Fungi</taxon>
        <taxon>Dikarya</taxon>
        <taxon>Basidiomycota</taxon>
        <taxon>Agaricomycotina</taxon>
        <taxon>Agaricomycetes</taxon>
        <taxon>Cantharellales</taxon>
        <taxon>Ceratobasidiaceae</taxon>
        <taxon>Ceratobasidium</taxon>
    </lineage>
</organism>
<evidence type="ECO:0000256" key="3">
    <source>
        <dbReference type="ARBA" id="ARBA00023127"/>
    </source>
</evidence>
<gene>
    <name evidence="9" type="ORF">CTheo_440</name>
</gene>
<feature type="domain" description="Cyclin C-terminal" evidence="8">
    <location>
        <begin position="362"/>
        <end position="476"/>
    </location>
</feature>
<keyword evidence="10" id="KW-1185">Reference proteome</keyword>
<dbReference type="EMBL" id="SSOP01000003">
    <property type="protein sequence ID" value="KAB5596168.1"/>
    <property type="molecule type" value="Genomic_DNA"/>
</dbReference>
<dbReference type="FunFam" id="1.10.472.10:FF:000005">
    <property type="entry name" value="G2/mitotic-specific cyclin B"/>
    <property type="match status" value="1"/>
</dbReference>
<dbReference type="InterPro" id="IPR039361">
    <property type="entry name" value="Cyclin"/>
</dbReference>
<dbReference type="PROSITE" id="PS00292">
    <property type="entry name" value="CYCLINS"/>
    <property type="match status" value="1"/>
</dbReference>
<evidence type="ECO:0000259" key="8">
    <source>
        <dbReference type="SMART" id="SM01332"/>
    </source>
</evidence>
<keyword evidence="4" id="KW-0131">Cell cycle</keyword>
<evidence type="ECO:0000313" key="10">
    <source>
        <dbReference type="Proteomes" id="UP000383932"/>
    </source>
</evidence>
<keyword evidence="2" id="KW-0132">Cell division</keyword>